<accession>A0A2V2YNB7</accession>
<comment type="caution">
    <text evidence="3">The sequence shown here is derived from an EMBL/GenBank/DDBJ whole genome shotgun (WGS) entry which is preliminary data.</text>
</comment>
<dbReference type="InterPro" id="IPR011251">
    <property type="entry name" value="Luciferase-like_dom"/>
</dbReference>
<evidence type="ECO:0000256" key="1">
    <source>
        <dbReference type="ARBA" id="ARBA00007789"/>
    </source>
</evidence>
<dbReference type="NCBIfam" id="TIGR03558">
    <property type="entry name" value="oxido_grp_1"/>
    <property type="match status" value="1"/>
</dbReference>
<proteinExistence type="predicted"/>
<dbReference type="InterPro" id="IPR050766">
    <property type="entry name" value="Bact_Lucif_Oxidored"/>
</dbReference>
<dbReference type="AlphaFoldDB" id="A0A2V2YNB7"/>
<dbReference type="InterPro" id="IPR019949">
    <property type="entry name" value="CmoO-like"/>
</dbReference>
<name>A0A2V2YNB7_9BACL</name>
<sequence>MTIAISILDQSPVYPGETSEETFAHTLALVQKAEELGFRRFWVSEHHDSEYVAGSSPEVLISYLLAKTNHIRIGSGGIMLQHYSPYKVAENFHVLATLAPGRVDLGVGRAPGGLPRSTQALQKGVSEPQTLTDKIIELQGHVGGGLKLAEDHPLAGLKASPIPAVAPELYLLGASDSSAELAASLGLPYVFSIFIGGDEQAAIASIVKYRNAFNYEHGTQPHAILALSAIVADTDQEAIDLIPPNKLVKVYLADGRKVTLGTVEQAENYGKQSGQPYTIEEKDAQVTAGSKETVRSKLIALHEAAGVEEFIITTNIAPFEQRIRSYELLSEAFAEVKA</sequence>
<dbReference type="GO" id="GO:0016705">
    <property type="term" value="F:oxidoreductase activity, acting on paired donors, with incorporation or reduction of molecular oxygen"/>
    <property type="evidence" value="ECO:0007669"/>
    <property type="project" value="InterPro"/>
</dbReference>
<dbReference type="InterPro" id="IPR036661">
    <property type="entry name" value="Luciferase-like_sf"/>
</dbReference>
<dbReference type="PANTHER" id="PTHR30137">
    <property type="entry name" value="LUCIFERASE-LIKE MONOOXYGENASE"/>
    <property type="match status" value="1"/>
</dbReference>
<reference evidence="3 4" key="1">
    <citation type="submission" date="2018-05" db="EMBL/GenBank/DDBJ databases">
        <title>Genomic Encyclopedia of Type Strains, Phase III (KMG-III): the genomes of soil and plant-associated and newly described type strains.</title>
        <authorList>
            <person name="Whitman W."/>
        </authorList>
    </citation>
    <scope>NUCLEOTIDE SEQUENCE [LARGE SCALE GENOMIC DNA]</scope>
    <source>
        <strain evidence="3 4">CECT 5696</strain>
    </source>
</reference>
<dbReference type="PANTHER" id="PTHR30137:SF19">
    <property type="entry name" value="LUCIFERASE-LIKE MONOOXYGENASE"/>
    <property type="match status" value="1"/>
</dbReference>
<gene>
    <name evidence="3" type="ORF">DFQ01_12242</name>
</gene>
<dbReference type="EMBL" id="QGTQ01000022">
    <property type="protein sequence ID" value="PWV97311.1"/>
    <property type="molecule type" value="Genomic_DNA"/>
</dbReference>
<evidence type="ECO:0000259" key="2">
    <source>
        <dbReference type="Pfam" id="PF00296"/>
    </source>
</evidence>
<evidence type="ECO:0000313" key="3">
    <source>
        <dbReference type="EMBL" id="PWV97311.1"/>
    </source>
</evidence>
<dbReference type="Proteomes" id="UP000246635">
    <property type="component" value="Unassembled WGS sequence"/>
</dbReference>
<dbReference type="OrthoDB" id="9780518at2"/>
<protein>
    <submittedName>
        <fullName evidence="3">Luciferase family oxidoreductase group 1</fullName>
    </submittedName>
</protein>
<comment type="similarity">
    <text evidence="1">To bacterial alkanal monooxygenase alpha and beta chains.</text>
</comment>
<organism evidence="3 4">
    <name type="scientific">Paenibacillus cellulosilyticus</name>
    <dbReference type="NCBI Taxonomy" id="375489"/>
    <lineage>
        <taxon>Bacteria</taxon>
        <taxon>Bacillati</taxon>
        <taxon>Bacillota</taxon>
        <taxon>Bacilli</taxon>
        <taxon>Bacillales</taxon>
        <taxon>Paenibacillaceae</taxon>
        <taxon>Paenibacillus</taxon>
    </lineage>
</organism>
<dbReference type="GO" id="GO:0005829">
    <property type="term" value="C:cytosol"/>
    <property type="evidence" value="ECO:0007669"/>
    <property type="project" value="TreeGrafter"/>
</dbReference>
<keyword evidence="4" id="KW-1185">Reference proteome</keyword>
<dbReference type="RefSeq" id="WP_110046039.1">
    <property type="nucleotide sequence ID" value="NZ_CP054613.1"/>
</dbReference>
<dbReference type="SUPFAM" id="SSF51679">
    <property type="entry name" value="Bacterial luciferase-like"/>
    <property type="match status" value="1"/>
</dbReference>
<evidence type="ECO:0000313" key="4">
    <source>
        <dbReference type="Proteomes" id="UP000246635"/>
    </source>
</evidence>
<dbReference type="Pfam" id="PF00296">
    <property type="entry name" value="Bac_luciferase"/>
    <property type="match status" value="1"/>
</dbReference>
<feature type="domain" description="Luciferase-like" evidence="2">
    <location>
        <begin position="2"/>
        <end position="305"/>
    </location>
</feature>
<dbReference type="Gene3D" id="3.20.20.30">
    <property type="entry name" value="Luciferase-like domain"/>
    <property type="match status" value="1"/>
</dbReference>